<evidence type="ECO:0000313" key="3">
    <source>
        <dbReference type="Proteomes" id="UP000076586"/>
    </source>
</evidence>
<comment type="caution">
    <text evidence="2">The sequence shown here is derived from an EMBL/GenBank/DDBJ whole genome shotgun (WGS) entry which is preliminary data.</text>
</comment>
<evidence type="ECO:0000256" key="1">
    <source>
        <dbReference type="SAM" id="SignalP"/>
    </source>
</evidence>
<feature type="chain" id="PRO_5007824020" description="Lipoprotein" evidence="1">
    <location>
        <begin position="26"/>
        <end position="139"/>
    </location>
</feature>
<evidence type="ECO:0000313" key="2">
    <source>
        <dbReference type="EMBL" id="GAT64160.1"/>
    </source>
</evidence>
<dbReference type="OrthoDB" id="163809at2"/>
<dbReference type="RefSeq" id="WP_068706002.1">
    <property type="nucleotide sequence ID" value="NZ_BDCR01000004.1"/>
</dbReference>
<dbReference type="EMBL" id="BDCR01000004">
    <property type="protein sequence ID" value="GAT64160.1"/>
    <property type="molecule type" value="Genomic_DNA"/>
</dbReference>
<accession>A0A161LTA4</accession>
<dbReference type="AlphaFoldDB" id="A0A161LTA4"/>
<dbReference type="STRING" id="681398.PJIAN_4709"/>
<gene>
    <name evidence="2" type="ORF">PJIAN_4709</name>
</gene>
<keyword evidence="3" id="KW-1185">Reference proteome</keyword>
<organism evidence="2 3">
    <name type="scientific">Paludibacter jiangxiensis</name>
    <dbReference type="NCBI Taxonomy" id="681398"/>
    <lineage>
        <taxon>Bacteria</taxon>
        <taxon>Pseudomonadati</taxon>
        <taxon>Bacteroidota</taxon>
        <taxon>Bacteroidia</taxon>
        <taxon>Bacteroidales</taxon>
        <taxon>Paludibacteraceae</taxon>
        <taxon>Paludibacter</taxon>
    </lineage>
</organism>
<protein>
    <recommendedName>
        <fullName evidence="4">Lipoprotein</fullName>
    </recommendedName>
</protein>
<feature type="signal peptide" evidence="1">
    <location>
        <begin position="1"/>
        <end position="25"/>
    </location>
</feature>
<proteinExistence type="predicted"/>
<sequence>MRKNLKTSIWLLLTALVFTACNNDADTTFSKTIVSGQTVSIRIKETLQDKTGYVRLRMDAVSDSRCPINAMCVWAGNGAVTFTLFINGNPSILTLNTTLEPKVISSQGYKVTLLELLPYPGSVNYNYDNYYASVRIEKE</sequence>
<reference evidence="3" key="1">
    <citation type="submission" date="2016-04" db="EMBL/GenBank/DDBJ databases">
        <title>Draft genome sequence of Paludibacter jiangxiensis strain NM7.</title>
        <authorList>
            <person name="Qiu Y."/>
            <person name="Matsuura N."/>
            <person name="Ohashi A."/>
            <person name="Tourlousse M.D."/>
            <person name="Sekiguchi Y."/>
        </authorList>
    </citation>
    <scope>NUCLEOTIDE SEQUENCE [LARGE SCALE GENOMIC DNA]</scope>
    <source>
        <strain evidence="3">NM7</strain>
    </source>
</reference>
<dbReference type="Proteomes" id="UP000076586">
    <property type="component" value="Unassembled WGS sequence"/>
</dbReference>
<name>A0A161LTA4_9BACT</name>
<dbReference type="PROSITE" id="PS51257">
    <property type="entry name" value="PROKAR_LIPOPROTEIN"/>
    <property type="match status" value="1"/>
</dbReference>
<keyword evidence="1" id="KW-0732">Signal</keyword>
<reference evidence="3" key="2">
    <citation type="journal article" date="2017" name="Genome Announc.">
        <title>Draft genome sequence of Paludibacter jiangxiensis NM7(T), a propionate-producing fermentative bacterium.</title>
        <authorList>
            <person name="Qiu Y.-L."/>
            <person name="Tourlousse D.M."/>
            <person name="Matsuura N."/>
            <person name="Ohashi A."/>
            <person name="Sekiguchi Y."/>
        </authorList>
    </citation>
    <scope>NUCLEOTIDE SEQUENCE [LARGE SCALE GENOMIC DNA]</scope>
    <source>
        <strain evidence="3">NM7</strain>
    </source>
</reference>
<evidence type="ECO:0008006" key="4">
    <source>
        <dbReference type="Google" id="ProtNLM"/>
    </source>
</evidence>